<feature type="domain" description="Wings apart-like protein C-terminal" evidence="2">
    <location>
        <begin position="141"/>
        <end position="201"/>
    </location>
</feature>
<dbReference type="Gene3D" id="1.25.10.10">
    <property type="entry name" value="Leucine-rich Repeat Variant"/>
    <property type="match status" value="1"/>
</dbReference>
<organism evidence="3 4">
    <name type="scientific">Quercus lobata</name>
    <name type="common">Valley oak</name>
    <dbReference type="NCBI Taxonomy" id="97700"/>
    <lineage>
        <taxon>Eukaryota</taxon>
        <taxon>Viridiplantae</taxon>
        <taxon>Streptophyta</taxon>
        <taxon>Embryophyta</taxon>
        <taxon>Tracheophyta</taxon>
        <taxon>Spermatophyta</taxon>
        <taxon>Magnoliopsida</taxon>
        <taxon>eudicotyledons</taxon>
        <taxon>Gunneridae</taxon>
        <taxon>Pentapetalae</taxon>
        <taxon>rosids</taxon>
        <taxon>fabids</taxon>
        <taxon>Fagales</taxon>
        <taxon>Fagaceae</taxon>
        <taxon>Quercus</taxon>
    </lineage>
</organism>
<dbReference type="Gramene" id="QL05p013418:mrna">
    <property type="protein sequence ID" value="QL05p013418:mrna"/>
    <property type="gene ID" value="QL05p013418"/>
</dbReference>
<dbReference type="InterPro" id="IPR039874">
    <property type="entry name" value="WAPL"/>
</dbReference>
<dbReference type="EMBL" id="LRBV02000005">
    <property type="status" value="NOT_ANNOTATED_CDS"/>
    <property type="molecule type" value="Genomic_DNA"/>
</dbReference>
<comment type="similarity">
    <text evidence="1">Belongs to the WAPL family.</text>
</comment>
<protein>
    <recommendedName>
        <fullName evidence="2">Wings apart-like protein C-terminal domain-containing protein</fullName>
    </recommendedName>
</protein>
<sequence length="239" mass="27637">MQEGARGSRGSKEEEAEETRNFCLTRSGSDLGFKRAVLFSVLSELRFVWRWWRFGRGSRGEGMSFCLRVGFLSSFYSGDQALAIRLWQWWSFGVKEAEEVKLLSEVCLFSVLSEVNGMSFWLFGEGFNRMFMWTRSAHIRLMEVQEFGEMMEHVDEVNFALDGLRKPQPVRIRRASLLSLLSICATVQQRRLLRTQGEFVGFLNSNHGMCAFLGNDGAKRDYIFVRRTFMDADGLRWVA</sequence>
<dbReference type="Pfam" id="PF07814">
    <property type="entry name" value="WAPL"/>
    <property type="match status" value="1"/>
</dbReference>
<evidence type="ECO:0000259" key="2">
    <source>
        <dbReference type="Pfam" id="PF07814"/>
    </source>
</evidence>
<proteinExistence type="inferred from homology"/>
<name>A0A7N2R4B3_QUELO</name>
<keyword evidence="4" id="KW-1185">Reference proteome</keyword>
<accession>A0A7N2R4B3</accession>
<evidence type="ECO:0000313" key="4">
    <source>
        <dbReference type="Proteomes" id="UP000594261"/>
    </source>
</evidence>
<dbReference type="InParanoid" id="A0A7N2R4B3"/>
<dbReference type="Proteomes" id="UP000594261">
    <property type="component" value="Chromosome 5"/>
</dbReference>
<dbReference type="EnsemblPlants" id="QL05p013418:mrna">
    <property type="protein sequence ID" value="QL05p013418:mrna"/>
    <property type="gene ID" value="QL05p013418"/>
</dbReference>
<reference evidence="3" key="2">
    <citation type="submission" date="2021-01" db="UniProtKB">
        <authorList>
            <consortium name="EnsemblPlants"/>
        </authorList>
    </citation>
    <scope>IDENTIFICATION</scope>
</reference>
<evidence type="ECO:0000256" key="1">
    <source>
        <dbReference type="ARBA" id="ARBA00006854"/>
    </source>
</evidence>
<dbReference type="InterPro" id="IPR022771">
    <property type="entry name" value="WAPL_C"/>
</dbReference>
<dbReference type="PANTHER" id="PTHR22100:SF13">
    <property type="entry name" value="WINGS APART-LIKE PROTEIN HOMOLOG"/>
    <property type="match status" value="1"/>
</dbReference>
<dbReference type="InterPro" id="IPR011989">
    <property type="entry name" value="ARM-like"/>
</dbReference>
<evidence type="ECO:0000313" key="3">
    <source>
        <dbReference type="EnsemblPlants" id="QL05p013418:mrna"/>
    </source>
</evidence>
<reference evidence="3 4" key="1">
    <citation type="journal article" date="2016" name="G3 (Bethesda)">
        <title>First Draft Assembly and Annotation of the Genome of a California Endemic Oak Quercus lobata Nee (Fagaceae).</title>
        <authorList>
            <person name="Sork V.L."/>
            <person name="Fitz-Gibbon S.T."/>
            <person name="Puiu D."/>
            <person name="Crepeau M."/>
            <person name="Gugger P.F."/>
            <person name="Sherman R."/>
            <person name="Stevens K."/>
            <person name="Langley C.H."/>
            <person name="Pellegrini M."/>
            <person name="Salzberg S.L."/>
        </authorList>
    </citation>
    <scope>NUCLEOTIDE SEQUENCE [LARGE SCALE GENOMIC DNA]</scope>
    <source>
        <strain evidence="3 4">cv. SW786</strain>
    </source>
</reference>
<dbReference type="PANTHER" id="PTHR22100">
    <property type="entry name" value="WINGS APART-LIKE PROTEIN HOMOLOG"/>
    <property type="match status" value="1"/>
</dbReference>
<dbReference type="AlphaFoldDB" id="A0A7N2R4B3"/>